<dbReference type="WBParaSite" id="nRc.2.0.1.t30380-RA">
    <property type="protein sequence ID" value="nRc.2.0.1.t30380-RA"/>
    <property type="gene ID" value="nRc.2.0.1.g30380"/>
</dbReference>
<name>A0A915JVF5_ROMCU</name>
<proteinExistence type="predicted"/>
<organism evidence="1 2">
    <name type="scientific">Romanomermis culicivorax</name>
    <name type="common">Nematode worm</name>
    <dbReference type="NCBI Taxonomy" id="13658"/>
    <lineage>
        <taxon>Eukaryota</taxon>
        <taxon>Metazoa</taxon>
        <taxon>Ecdysozoa</taxon>
        <taxon>Nematoda</taxon>
        <taxon>Enoplea</taxon>
        <taxon>Dorylaimia</taxon>
        <taxon>Mermithida</taxon>
        <taxon>Mermithoidea</taxon>
        <taxon>Mermithidae</taxon>
        <taxon>Romanomermis</taxon>
    </lineage>
</organism>
<reference evidence="2" key="1">
    <citation type="submission" date="2022-11" db="UniProtKB">
        <authorList>
            <consortium name="WormBaseParasite"/>
        </authorList>
    </citation>
    <scope>IDENTIFICATION</scope>
</reference>
<dbReference type="Proteomes" id="UP000887565">
    <property type="component" value="Unplaced"/>
</dbReference>
<sequence>MLCSQGMFILRSNHKLDNVFHLEEELIISKGHLYLPFPMEMNGMQSTQRHGTKGTFSFHLVRLEVTVGHFPQNCSYPFRSKADFQAELKLLAIRSVEKVKYK</sequence>
<evidence type="ECO:0000313" key="2">
    <source>
        <dbReference type="WBParaSite" id="nRc.2.0.1.t30380-RA"/>
    </source>
</evidence>
<dbReference type="AlphaFoldDB" id="A0A915JVF5"/>
<keyword evidence="1" id="KW-1185">Reference proteome</keyword>
<protein>
    <submittedName>
        <fullName evidence="2">Uncharacterized protein</fullName>
    </submittedName>
</protein>
<accession>A0A915JVF5</accession>
<evidence type="ECO:0000313" key="1">
    <source>
        <dbReference type="Proteomes" id="UP000887565"/>
    </source>
</evidence>